<dbReference type="Gene3D" id="1.20.120.20">
    <property type="entry name" value="Apolipoprotein"/>
    <property type="match status" value="1"/>
</dbReference>
<reference evidence="1 2" key="1">
    <citation type="submission" date="2015-01" db="EMBL/GenBank/DDBJ databases">
        <title>The Genome Sequence of Ochroconis gallopava CBS43764.</title>
        <authorList>
            <consortium name="The Broad Institute Genomics Platform"/>
            <person name="Cuomo C."/>
            <person name="de Hoog S."/>
            <person name="Gorbushina A."/>
            <person name="Stielow B."/>
            <person name="Teixiera M."/>
            <person name="Abouelleil A."/>
            <person name="Chapman S.B."/>
            <person name="Priest M."/>
            <person name="Young S.K."/>
            <person name="Wortman J."/>
            <person name="Nusbaum C."/>
            <person name="Birren B."/>
        </authorList>
    </citation>
    <scope>NUCLEOTIDE SEQUENCE [LARGE SCALE GENOMIC DNA]</scope>
    <source>
        <strain evidence="1 2">CBS 43764</strain>
    </source>
</reference>
<dbReference type="Proteomes" id="UP000053259">
    <property type="component" value="Unassembled WGS sequence"/>
</dbReference>
<name>A0A0D2ALU6_9PEZI</name>
<accession>A0A0D2ALU6</accession>
<organism evidence="1 2">
    <name type="scientific">Verruconis gallopava</name>
    <dbReference type="NCBI Taxonomy" id="253628"/>
    <lineage>
        <taxon>Eukaryota</taxon>
        <taxon>Fungi</taxon>
        <taxon>Dikarya</taxon>
        <taxon>Ascomycota</taxon>
        <taxon>Pezizomycotina</taxon>
        <taxon>Dothideomycetes</taxon>
        <taxon>Pleosporomycetidae</taxon>
        <taxon>Venturiales</taxon>
        <taxon>Sympoventuriaceae</taxon>
        <taxon>Verruconis</taxon>
    </lineage>
</organism>
<evidence type="ECO:0000313" key="1">
    <source>
        <dbReference type="EMBL" id="KIW07743.1"/>
    </source>
</evidence>
<dbReference type="EMBL" id="KN847532">
    <property type="protein sequence ID" value="KIW07743.1"/>
    <property type="molecule type" value="Genomic_DNA"/>
</dbReference>
<dbReference type="OrthoDB" id="5355126at2759"/>
<dbReference type="RefSeq" id="XP_016217612.1">
    <property type="nucleotide sequence ID" value="XM_016354600.1"/>
</dbReference>
<dbReference type="VEuPathDB" id="FungiDB:PV09_01673"/>
<keyword evidence="2" id="KW-1185">Reference proteome</keyword>
<sequence>MPAAFLRPLVKYFFRRSPVTSPPQTHLLNRQTPFFHFTSNPIHATMSGRFVKVAGVGLVAGAGYYLYQAGGQPKVAEKKFEHDAAKLSSKIRGDLPGAEKEAKTGIKLAGEEASAKFDSAAAQLKDSANKTENKLSAYANDASKKLEDTRKEVGSTLMAGVDKFDKTVEKKASETKGWLGGWFGGSK</sequence>
<gene>
    <name evidence="1" type="ORF">PV09_01673</name>
</gene>
<dbReference type="HOGENOM" id="CLU_129945_1_0_1"/>
<protein>
    <submittedName>
        <fullName evidence="1">Uncharacterized protein</fullName>
    </submittedName>
</protein>
<proteinExistence type="predicted"/>
<evidence type="ECO:0000313" key="2">
    <source>
        <dbReference type="Proteomes" id="UP000053259"/>
    </source>
</evidence>
<dbReference type="InParanoid" id="A0A0D2ALU6"/>
<dbReference type="GeneID" id="27309646"/>
<dbReference type="AlphaFoldDB" id="A0A0D2ALU6"/>